<sequence>MKESKVINRERAKREQRGLISEFAFEREQQRARSLRSVLGRYVATELEPNLGRYVATELEPKLIRYVATEVELKLGRYVVTDLFRNVDTTSVHAFSSTLRCYLPNTVANPSHVPRHF</sequence>
<dbReference type="AlphaFoldDB" id="A0A8S9KXE6"/>
<protein>
    <submittedName>
        <fullName evidence="1">Uncharacterized protein</fullName>
    </submittedName>
</protein>
<gene>
    <name evidence="1" type="ORF">F2Q68_00008434</name>
</gene>
<dbReference type="Proteomes" id="UP000712281">
    <property type="component" value="Unassembled WGS sequence"/>
</dbReference>
<reference evidence="1" key="1">
    <citation type="submission" date="2019-12" db="EMBL/GenBank/DDBJ databases">
        <title>Genome sequencing and annotation of Brassica cretica.</title>
        <authorList>
            <person name="Studholme D.J."/>
            <person name="Sarris P.F."/>
        </authorList>
    </citation>
    <scope>NUCLEOTIDE SEQUENCE</scope>
    <source>
        <strain evidence="1">PFS-001/15</strain>
        <tissue evidence="1">Leaf</tissue>
    </source>
</reference>
<evidence type="ECO:0000313" key="1">
    <source>
        <dbReference type="EMBL" id="KAF2598377.1"/>
    </source>
</evidence>
<organism evidence="1 2">
    <name type="scientific">Brassica cretica</name>
    <name type="common">Mustard</name>
    <dbReference type="NCBI Taxonomy" id="69181"/>
    <lineage>
        <taxon>Eukaryota</taxon>
        <taxon>Viridiplantae</taxon>
        <taxon>Streptophyta</taxon>
        <taxon>Embryophyta</taxon>
        <taxon>Tracheophyta</taxon>
        <taxon>Spermatophyta</taxon>
        <taxon>Magnoliopsida</taxon>
        <taxon>eudicotyledons</taxon>
        <taxon>Gunneridae</taxon>
        <taxon>Pentapetalae</taxon>
        <taxon>rosids</taxon>
        <taxon>malvids</taxon>
        <taxon>Brassicales</taxon>
        <taxon>Brassicaceae</taxon>
        <taxon>Brassiceae</taxon>
        <taxon>Brassica</taxon>
    </lineage>
</organism>
<evidence type="ECO:0000313" key="2">
    <source>
        <dbReference type="Proteomes" id="UP000712281"/>
    </source>
</evidence>
<name>A0A8S9KXE6_BRACR</name>
<accession>A0A8S9KXE6</accession>
<comment type="caution">
    <text evidence="1">The sequence shown here is derived from an EMBL/GenBank/DDBJ whole genome shotgun (WGS) entry which is preliminary data.</text>
</comment>
<proteinExistence type="predicted"/>
<dbReference type="EMBL" id="QGKW02000717">
    <property type="protein sequence ID" value="KAF2598377.1"/>
    <property type="molecule type" value="Genomic_DNA"/>
</dbReference>